<evidence type="ECO:0000313" key="9">
    <source>
        <dbReference type="EMBL" id="MBA0751161.1"/>
    </source>
</evidence>
<evidence type="ECO:0000256" key="2">
    <source>
        <dbReference type="ARBA" id="ARBA00022692"/>
    </source>
</evidence>
<name>A0A7J9CRZ5_GOSGO</name>
<proteinExistence type="predicted"/>
<comment type="caution">
    <text evidence="9">The sequence shown here is derived from an EMBL/GenBank/DDBJ whole genome shotgun (WGS) entry which is preliminary data.</text>
</comment>
<evidence type="ECO:0000259" key="8">
    <source>
        <dbReference type="Pfam" id="PF13962"/>
    </source>
</evidence>
<gene>
    <name evidence="9" type="ORF">Gogos_002521</name>
</gene>
<keyword evidence="10" id="KW-1185">Reference proteome</keyword>
<evidence type="ECO:0000256" key="4">
    <source>
        <dbReference type="ARBA" id="ARBA00022989"/>
    </source>
</evidence>
<dbReference type="GO" id="GO:0005886">
    <property type="term" value="C:plasma membrane"/>
    <property type="evidence" value="ECO:0007669"/>
    <property type="project" value="TreeGrafter"/>
</dbReference>
<accession>A0A7J9CRZ5</accession>
<evidence type="ECO:0000256" key="1">
    <source>
        <dbReference type="ARBA" id="ARBA00004141"/>
    </source>
</evidence>
<dbReference type="InterPro" id="IPR036770">
    <property type="entry name" value="Ankyrin_rpt-contain_sf"/>
</dbReference>
<feature type="domain" description="PGG" evidence="8">
    <location>
        <begin position="134"/>
        <end position="186"/>
    </location>
</feature>
<dbReference type="AlphaFoldDB" id="A0A7J9CRZ5"/>
<dbReference type="Pfam" id="PF13962">
    <property type="entry name" value="PGG"/>
    <property type="match status" value="1"/>
</dbReference>
<evidence type="ECO:0000256" key="3">
    <source>
        <dbReference type="ARBA" id="ARBA00022737"/>
    </source>
</evidence>
<keyword evidence="2 7" id="KW-0812">Transmembrane</keyword>
<dbReference type="PANTHER" id="PTHR24186:SF36">
    <property type="entry name" value="SERINE_THREONINE-PROTEIN PHOSPHATASE 6 REGULATORY ANKYRIN REPEAT SUBUNIT A-LIKE"/>
    <property type="match status" value="1"/>
</dbReference>
<dbReference type="PANTHER" id="PTHR24186">
    <property type="entry name" value="PROTEIN PHOSPHATASE 1 REGULATORY SUBUNIT"/>
    <property type="match status" value="1"/>
</dbReference>
<dbReference type="OrthoDB" id="944730at2759"/>
<dbReference type="Gene3D" id="1.25.40.20">
    <property type="entry name" value="Ankyrin repeat-containing domain"/>
    <property type="match status" value="1"/>
</dbReference>
<keyword evidence="5" id="KW-0040">ANK repeat</keyword>
<dbReference type="InterPro" id="IPR026961">
    <property type="entry name" value="PGG_dom"/>
</dbReference>
<evidence type="ECO:0000256" key="5">
    <source>
        <dbReference type="ARBA" id="ARBA00023043"/>
    </source>
</evidence>
<dbReference type="EMBL" id="JABEZY010000012">
    <property type="protein sequence ID" value="MBA0751161.1"/>
    <property type="molecule type" value="Genomic_DNA"/>
</dbReference>
<evidence type="ECO:0000313" key="10">
    <source>
        <dbReference type="Proteomes" id="UP000593579"/>
    </source>
</evidence>
<sequence length="188" mass="20856">MTPLLMAARQGHEQTVRKILFHCPACCEKVDKRGWNLLHFLAFRDRSLELILSFIITGDAKYKYGSIKNLMDWKDASGITPQQVCDAYQGEGSCKSKNDQRKMKEVEKLLKGVAHEKVAELQVSHIPLPTISAESLEKTRDAHLVVVALIATVTFLIGITVPGGLNSEKGSEQGTPFLIDEATFKVAF</sequence>
<evidence type="ECO:0000256" key="7">
    <source>
        <dbReference type="SAM" id="Phobius"/>
    </source>
</evidence>
<feature type="transmembrane region" description="Helical" evidence="7">
    <location>
        <begin position="144"/>
        <end position="165"/>
    </location>
</feature>
<comment type="subcellular location">
    <subcellularLocation>
        <location evidence="1">Membrane</location>
        <topology evidence="1">Multi-pass membrane protein</topology>
    </subcellularLocation>
</comment>
<dbReference type="SUPFAM" id="SSF48403">
    <property type="entry name" value="Ankyrin repeat"/>
    <property type="match status" value="1"/>
</dbReference>
<evidence type="ECO:0000256" key="6">
    <source>
        <dbReference type="ARBA" id="ARBA00023136"/>
    </source>
</evidence>
<keyword evidence="3" id="KW-0677">Repeat</keyword>
<keyword evidence="4 7" id="KW-1133">Transmembrane helix</keyword>
<keyword evidence="6 7" id="KW-0472">Membrane</keyword>
<protein>
    <recommendedName>
        <fullName evidence="8">PGG domain-containing protein</fullName>
    </recommendedName>
</protein>
<organism evidence="9 10">
    <name type="scientific">Gossypium gossypioides</name>
    <name type="common">Mexican cotton</name>
    <name type="synonym">Selera gossypioides</name>
    <dbReference type="NCBI Taxonomy" id="34282"/>
    <lineage>
        <taxon>Eukaryota</taxon>
        <taxon>Viridiplantae</taxon>
        <taxon>Streptophyta</taxon>
        <taxon>Embryophyta</taxon>
        <taxon>Tracheophyta</taxon>
        <taxon>Spermatophyta</taxon>
        <taxon>Magnoliopsida</taxon>
        <taxon>eudicotyledons</taxon>
        <taxon>Gunneridae</taxon>
        <taxon>Pentapetalae</taxon>
        <taxon>rosids</taxon>
        <taxon>malvids</taxon>
        <taxon>Malvales</taxon>
        <taxon>Malvaceae</taxon>
        <taxon>Malvoideae</taxon>
        <taxon>Gossypium</taxon>
    </lineage>
</organism>
<reference evidence="9 10" key="1">
    <citation type="journal article" date="2019" name="Genome Biol. Evol.">
        <title>Insights into the evolution of the New World diploid cottons (Gossypium, subgenus Houzingenia) based on genome sequencing.</title>
        <authorList>
            <person name="Grover C.E."/>
            <person name="Arick M.A. 2nd"/>
            <person name="Thrash A."/>
            <person name="Conover J.L."/>
            <person name="Sanders W.S."/>
            <person name="Peterson D.G."/>
            <person name="Frelichowski J.E."/>
            <person name="Scheffler J.A."/>
            <person name="Scheffler B.E."/>
            <person name="Wendel J.F."/>
        </authorList>
    </citation>
    <scope>NUCLEOTIDE SEQUENCE [LARGE SCALE GENOMIC DNA]</scope>
    <source>
        <strain evidence="9">5</strain>
        <tissue evidence="9">Leaf</tissue>
    </source>
</reference>
<dbReference type="Proteomes" id="UP000593579">
    <property type="component" value="Unassembled WGS sequence"/>
</dbReference>